<dbReference type="EMBL" id="CAJNNW010007382">
    <property type="protein sequence ID" value="CAE8649207.1"/>
    <property type="molecule type" value="Genomic_DNA"/>
</dbReference>
<evidence type="ECO:0000256" key="2">
    <source>
        <dbReference type="ARBA" id="ARBA00007532"/>
    </source>
</evidence>
<dbReference type="GO" id="GO:0005829">
    <property type="term" value="C:cytosol"/>
    <property type="evidence" value="ECO:0007669"/>
    <property type="project" value="TreeGrafter"/>
</dbReference>
<dbReference type="AlphaFoldDB" id="A0A813ELQ1"/>
<dbReference type="Pfam" id="PF02852">
    <property type="entry name" value="Pyr_redox_dim"/>
    <property type="match status" value="1"/>
</dbReference>
<dbReference type="InterPro" id="IPR016156">
    <property type="entry name" value="FAD/NAD-linked_Rdtase_dimer_sf"/>
</dbReference>
<dbReference type="InterPro" id="IPR004099">
    <property type="entry name" value="Pyr_nucl-diS_OxRdtase_dimer"/>
</dbReference>
<evidence type="ECO:0000313" key="9">
    <source>
        <dbReference type="Proteomes" id="UP000654075"/>
    </source>
</evidence>
<dbReference type="PANTHER" id="PTHR42737:SF2">
    <property type="entry name" value="GLUTATHIONE REDUCTASE"/>
    <property type="match status" value="1"/>
</dbReference>
<gene>
    <name evidence="7" type="ORF">PGLA1383_LOCUS17014</name>
    <name evidence="8" type="ORF">PGLA2088_LOCUS7224</name>
</gene>
<protein>
    <recommendedName>
        <fullName evidence="6">Pyridine nucleotide-disulphide oxidoreductase dimerisation domain-containing protein</fullName>
    </recommendedName>
</protein>
<keyword evidence="9" id="KW-1185">Reference proteome</keyword>
<dbReference type="GO" id="GO:0006749">
    <property type="term" value="P:glutathione metabolic process"/>
    <property type="evidence" value="ECO:0007669"/>
    <property type="project" value="TreeGrafter"/>
</dbReference>
<feature type="non-terminal residue" evidence="7">
    <location>
        <position position="1"/>
    </location>
</feature>
<dbReference type="EMBL" id="CAJNNV010010436">
    <property type="protein sequence ID" value="CAE8598610.1"/>
    <property type="molecule type" value="Genomic_DNA"/>
</dbReference>
<dbReference type="PRINTS" id="PR00411">
    <property type="entry name" value="PNDRDTASEI"/>
</dbReference>
<dbReference type="GO" id="GO:0004362">
    <property type="term" value="F:glutathione-disulfide reductase (NADPH) activity"/>
    <property type="evidence" value="ECO:0007669"/>
    <property type="project" value="TreeGrafter"/>
</dbReference>
<dbReference type="OrthoDB" id="5956163at2759"/>
<evidence type="ECO:0000313" key="7">
    <source>
        <dbReference type="EMBL" id="CAE8598610.1"/>
    </source>
</evidence>
<dbReference type="GO" id="GO:0005739">
    <property type="term" value="C:mitochondrion"/>
    <property type="evidence" value="ECO:0007669"/>
    <property type="project" value="TreeGrafter"/>
</dbReference>
<keyword evidence="5" id="KW-0676">Redox-active center</keyword>
<dbReference type="Proteomes" id="UP000654075">
    <property type="component" value="Unassembled WGS sequence"/>
</dbReference>
<accession>A0A813ELQ1</accession>
<dbReference type="Gene3D" id="3.30.390.30">
    <property type="match status" value="1"/>
</dbReference>
<dbReference type="GO" id="GO:0045454">
    <property type="term" value="P:cell redox homeostasis"/>
    <property type="evidence" value="ECO:0007669"/>
    <property type="project" value="InterPro"/>
</dbReference>
<name>A0A813ELQ1_POLGL</name>
<keyword evidence="3" id="KW-0560">Oxidoreductase</keyword>
<evidence type="ECO:0000313" key="8">
    <source>
        <dbReference type="EMBL" id="CAE8649207.1"/>
    </source>
</evidence>
<comment type="caution">
    <text evidence="7">The sequence shown here is derived from an EMBL/GenBank/DDBJ whole genome shotgun (WGS) entry which is preliminary data.</text>
</comment>
<proteinExistence type="inferred from homology"/>
<comment type="similarity">
    <text evidence="2">Belongs to the class-I pyridine nucleotide-disulfide oxidoreductase family.</text>
</comment>
<sequence>GNPTKPDYSGVPSAVFSQPPVATCGLTELEAAERHGSVDVYMSKFKPMKHTMPTGRGEQERMMMKMLVVSAGQPGAGKVVGLHMVGADAAEMMQGLAIAMKAGATKADFDSTVGIHPSAAEEWCTMRTKARTTTAAAPKARL</sequence>
<dbReference type="GO" id="GO:0034599">
    <property type="term" value="P:cellular response to oxidative stress"/>
    <property type="evidence" value="ECO:0007669"/>
    <property type="project" value="TreeGrafter"/>
</dbReference>
<dbReference type="GO" id="GO:0050660">
    <property type="term" value="F:flavin adenine dinucleotide binding"/>
    <property type="evidence" value="ECO:0007669"/>
    <property type="project" value="InterPro"/>
</dbReference>
<feature type="domain" description="Pyridine nucleotide-disulphide oxidoreductase dimerisation" evidence="6">
    <location>
        <begin position="11"/>
        <end position="126"/>
    </location>
</feature>
<evidence type="ECO:0000256" key="1">
    <source>
        <dbReference type="ARBA" id="ARBA00001974"/>
    </source>
</evidence>
<reference evidence="7" key="1">
    <citation type="submission" date="2021-02" db="EMBL/GenBank/DDBJ databases">
        <authorList>
            <person name="Dougan E. K."/>
            <person name="Rhodes N."/>
            <person name="Thang M."/>
            <person name="Chan C."/>
        </authorList>
    </citation>
    <scope>NUCLEOTIDE SEQUENCE</scope>
</reference>
<dbReference type="InterPro" id="IPR046952">
    <property type="entry name" value="GSHR/TRXR-like"/>
</dbReference>
<keyword evidence="4" id="KW-1015">Disulfide bond</keyword>
<dbReference type="SUPFAM" id="SSF55424">
    <property type="entry name" value="FAD/NAD-linked reductases, dimerisation (C-terminal) domain"/>
    <property type="match status" value="1"/>
</dbReference>
<organism evidence="7 9">
    <name type="scientific">Polarella glacialis</name>
    <name type="common">Dinoflagellate</name>
    <dbReference type="NCBI Taxonomy" id="89957"/>
    <lineage>
        <taxon>Eukaryota</taxon>
        <taxon>Sar</taxon>
        <taxon>Alveolata</taxon>
        <taxon>Dinophyceae</taxon>
        <taxon>Suessiales</taxon>
        <taxon>Suessiaceae</taxon>
        <taxon>Polarella</taxon>
    </lineage>
</organism>
<dbReference type="Proteomes" id="UP000626109">
    <property type="component" value="Unassembled WGS sequence"/>
</dbReference>
<evidence type="ECO:0000256" key="5">
    <source>
        <dbReference type="ARBA" id="ARBA00023284"/>
    </source>
</evidence>
<comment type="cofactor">
    <cofactor evidence="1">
        <name>FAD</name>
        <dbReference type="ChEBI" id="CHEBI:57692"/>
    </cofactor>
</comment>
<evidence type="ECO:0000256" key="3">
    <source>
        <dbReference type="ARBA" id="ARBA00023002"/>
    </source>
</evidence>
<dbReference type="OMA" id="DYRINFE"/>
<evidence type="ECO:0000259" key="6">
    <source>
        <dbReference type="Pfam" id="PF02852"/>
    </source>
</evidence>
<dbReference type="PANTHER" id="PTHR42737">
    <property type="entry name" value="GLUTATHIONE REDUCTASE"/>
    <property type="match status" value="1"/>
</dbReference>
<evidence type="ECO:0000256" key="4">
    <source>
        <dbReference type="ARBA" id="ARBA00023157"/>
    </source>
</evidence>